<keyword evidence="1" id="KW-0067">ATP-binding</keyword>
<evidence type="ECO:0000313" key="1">
    <source>
        <dbReference type="EMBL" id="GAE87050.1"/>
    </source>
</evidence>
<dbReference type="EMBL" id="BAVR01000003">
    <property type="protein sequence ID" value="GAE87050.1"/>
    <property type="molecule type" value="Genomic_DNA"/>
</dbReference>
<accession>W4V0P0</accession>
<evidence type="ECO:0000313" key="2">
    <source>
        <dbReference type="Proteomes" id="UP000019109"/>
    </source>
</evidence>
<dbReference type="Gene3D" id="3.40.50.300">
    <property type="entry name" value="P-loop containing nucleotide triphosphate hydrolases"/>
    <property type="match status" value="1"/>
</dbReference>
<gene>
    <name evidence="1" type="ORF">JCM21531_392</name>
</gene>
<dbReference type="InterPro" id="IPR027417">
    <property type="entry name" value="P-loop_NTPase"/>
</dbReference>
<proteinExistence type="predicted"/>
<protein>
    <submittedName>
        <fullName evidence="1">Holliday junction DNA helicase RuvB</fullName>
    </submittedName>
</protein>
<dbReference type="GO" id="GO:0004386">
    <property type="term" value="F:helicase activity"/>
    <property type="evidence" value="ECO:0007669"/>
    <property type="project" value="UniProtKB-KW"/>
</dbReference>
<dbReference type="Proteomes" id="UP000019109">
    <property type="component" value="Unassembled WGS sequence"/>
</dbReference>
<dbReference type="STRING" id="1294263.JCM21531_392"/>
<sequence length="70" mass="8451">MEDRLVGCKLNEEDLDEASLRPRKFGEYIGQAKVKENLMVLSKRQRRETRHWITYFFMARPDWVRQPLPA</sequence>
<keyword evidence="2" id="KW-1185">Reference proteome</keyword>
<name>W4V0P0_9FIRM</name>
<comment type="caution">
    <text evidence="1">The sequence shown here is derived from an EMBL/GenBank/DDBJ whole genome shotgun (WGS) entry which is preliminary data.</text>
</comment>
<keyword evidence="1" id="KW-0347">Helicase</keyword>
<reference evidence="1" key="1">
    <citation type="journal article" date="2014" name="Genome Announc.">
        <title>Draft Genome Sequence of Clostridium straminisolvens Strain JCM 21531T, Isolated from a Cellulose-Degrading Bacterial Community.</title>
        <authorList>
            <person name="Yuki M."/>
            <person name="Oshima K."/>
            <person name="Suda W."/>
            <person name="Sakamoto M."/>
            <person name="Kitamura K."/>
            <person name="Iida T."/>
            <person name="Hattori M."/>
            <person name="Ohkuma M."/>
        </authorList>
    </citation>
    <scope>NUCLEOTIDE SEQUENCE [LARGE SCALE GENOMIC DNA]</scope>
    <source>
        <strain evidence="1">JCM 21531</strain>
    </source>
</reference>
<keyword evidence="1" id="KW-0547">Nucleotide-binding</keyword>
<dbReference type="AlphaFoldDB" id="W4V0P0"/>
<organism evidence="1 2">
    <name type="scientific">Acetivibrio straminisolvens JCM 21531</name>
    <dbReference type="NCBI Taxonomy" id="1294263"/>
    <lineage>
        <taxon>Bacteria</taxon>
        <taxon>Bacillati</taxon>
        <taxon>Bacillota</taxon>
        <taxon>Clostridia</taxon>
        <taxon>Eubacteriales</taxon>
        <taxon>Oscillospiraceae</taxon>
        <taxon>Acetivibrio</taxon>
    </lineage>
</organism>
<keyword evidence="1" id="KW-0378">Hydrolase</keyword>